<dbReference type="AlphaFoldDB" id="A0A9P7D6G5"/>
<feature type="region of interest" description="Disordered" evidence="1">
    <location>
        <begin position="1"/>
        <end position="21"/>
    </location>
</feature>
<reference evidence="2" key="1">
    <citation type="journal article" date="2020" name="New Phytol.">
        <title>Comparative genomics reveals dynamic genome evolution in host specialist ectomycorrhizal fungi.</title>
        <authorList>
            <person name="Lofgren L.A."/>
            <person name="Nguyen N.H."/>
            <person name="Vilgalys R."/>
            <person name="Ruytinx J."/>
            <person name="Liao H.L."/>
            <person name="Branco S."/>
            <person name="Kuo A."/>
            <person name="LaButti K."/>
            <person name="Lipzen A."/>
            <person name="Andreopoulos W."/>
            <person name="Pangilinan J."/>
            <person name="Riley R."/>
            <person name="Hundley H."/>
            <person name="Na H."/>
            <person name="Barry K."/>
            <person name="Grigoriev I.V."/>
            <person name="Stajich J.E."/>
            <person name="Kennedy P.G."/>
        </authorList>
    </citation>
    <scope>NUCLEOTIDE SEQUENCE</scope>
    <source>
        <strain evidence="2">DOB743</strain>
    </source>
</reference>
<organism evidence="2 3">
    <name type="scientific">Suillus placidus</name>
    <dbReference type="NCBI Taxonomy" id="48579"/>
    <lineage>
        <taxon>Eukaryota</taxon>
        <taxon>Fungi</taxon>
        <taxon>Dikarya</taxon>
        <taxon>Basidiomycota</taxon>
        <taxon>Agaricomycotina</taxon>
        <taxon>Agaricomycetes</taxon>
        <taxon>Agaricomycetidae</taxon>
        <taxon>Boletales</taxon>
        <taxon>Suillineae</taxon>
        <taxon>Suillaceae</taxon>
        <taxon>Suillus</taxon>
    </lineage>
</organism>
<dbReference type="Proteomes" id="UP000714275">
    <property type="component" value="Unassembled WGS sequence"/>
</dbReference>
<keyword evidence="3" id="KW-1185">Reference proteome</keyword>
<comment type="caution">
    <text evidence="2">The sequence shown here is derived from an EMBL/GenBank/DDBJ whole genome shotgun (WGS) entry which is preliminary data.</text>
</comment>
<proteinExistence type="predicted"/>
<protein>
    <submittedName>
        <fullName evidence="2">Uncharacterized protein</fullName>
    </submittedName>
</protein>
<accession>A0A9P7D6G5</accession>
<evidence type="ECO:0000313" key="2">
    <source>
        <dbReference type="EMBL" id="KAG1780752.1"/>
    </source>
</evidence>
<sequence length="276" mass="30994">MPRLESLSPCLESLSPPSPSSTCWIPSSADPYTTFEGFCSERRYGIAESQSAGALTASFDNFAPPQNRMSAKIRPGTFVVFALSTAELAQEYPEDSEDYRKICQYTPGRYLGLVTSAFVRWNEDDGSTVEDVIVHFVSKFTPQPSIVANNFIPIFPVSSTVPVDNSALHTSILFPWIDHKQWTTFGVRLRVRQTNPSALVFELCNEDFERFEDKAGKDYSRLESLDATLDDETKDTLARLSVAPFALPAEIWFDIRNHPDIKEPLCFIGDIDSLER</sequence>
<dbReference type="EMBL" id="JABBWD010000008">
    <property type="protein sequence ID" value="KAG1780752.1"/>
    <property type="molecule type" value="Genomic_DNA"/>
</dbReference>
<evidence type="ECO:0000313" key="3">
    <source>
        <dbReference type="Proteomes" id="UP000714275"/>
    </source>
</evidence>
<evidence type="ECO:0000256" key="1">
    <source>
        <dbReference type="SAM" id="MobiDB-lite"/>
    </source>
</evidence>
<name>A0A9P7D6G5_9AGAM</name>
<dbReference type="OrthoDB" id="2717234at2759"/>
<gene>
    <name evidence="2" type="ORF">EV702DRAFT_1042972</name>
</gene>
<feature type="compositionally biased region" description="Low complexity" evidence="1">
    <location>
        <begin position="1"/>
        <end position="15"/>
    </location>
</feature>